<name>A0A7J5QP41_9BACE</name>
<dbReference type="Gene3D" id="1.10.10.60">
    <property type="entry name" value="Homeodomain-like"/>
    <property type="match status" value="1"/>
</dbReference>
<dbReference type="GO" id="GO:0043565">
    <property type="term" value="F:sequence-specific DNA binding"/>
    <property type="evidence" value="ECO:0007669"/>
    <property type="project" value="InterPro"/>
</dbReference>
<sequence>MKLLYLNEHLSCLNYQVKSDAGFVSYKLEKGDIYQIDNSKSACGLFLISGEISLNLGMSPEIRITQKEMIFIPQNVEAHIEALIASKCILLFWDKNVNACDKFFLASLPTRKLTTDIGNPILPIKRALMVVLDSVSSYLEAKLLCRHMHSLKQQELLLVLKGFYTKKELATFFSASTGIRQHFERFVLENYKKVNSVKEFADLYYISERSFSRKFHSCFGESPYKWMQKKKAERIREMISDPQFTLQEIAVKFEFSSPSHFTAYCRRLFGVPPSQLREYHEKQQE</sequence>
<keyword evidence="3" id="KW-0804">Transcription</keyword>
<accession>A0A7J5QP41</accession>
<dbReference type="PANTHER" id="PTHR47504">
    <property type="entry name" value="RIGHT ORIGIN-BINDING PROTEIN"/>
    <property type="match status" value="1"/>
</dbReference>
<dbReference type="SMART" id="SM00342">
    <property type="entry name" value="HTH_ARAC"/>
    <property type="match status" value="1"/>
</dbReference>
<evidence type="ECO:0000313" key="5">
    <source>
        <dbReference type="EMBL" id="KAB6421288.1"/>
    </source>
</evidence>
<organism evidence="5 6">
    <name type="scientific">Bacteroides xylanisolvens</name>
    <dbReference type="NCBI Taxonomy" id="371601"/>
    <lineage>
        <taxon>Bacteria</taxon>
        <taxon>Pseudomonadati</taxon>
        <taxon>Bacteroidota</taxon>
        <taxon>Bacteroidia</taxon>
        <taxon>Bacteroidales</taxon>
        <taxon>Bacteroidaceae</taxon>
        <taxon>Bacteroides</taxon>
    </lineage>
</organism>
<protein>
    <submittedName>
        <fullName evidence="5">Helix-turn-helix transcriptional regulator</fullName>
    </submittedName>
</protein>
<dbReference type="GO" id="GO:0003700">
    <property type="term" value="F:DNA-binding transcription factor activity"/>
    <property type="evidence" value="ECO:0007669"/>
    <property type="project" value="InterPro"/>
</dbReference>
<dbReference type="InterPro" id="IPR050959">
    <property type="entry name" value="MarA-like"/>
</dbReference>
<dbReference type="InterPro" id="IPR018060">
    <property type="entry name" value="HTH_AraC"/>
</dbReference>
<proteinExistence type="predicted"/>
<dbReference type="EMBL" id="WDCG01000020">
    <property type="protein sequence ID" value="KAB6421288.1"/>
    <property type="molecule type" value="Genomic_DNA"/>
</dbReference>
<dbReference type="InterPro" id="IPR009057">
    <property type="entry name" value="Homeodomain-like_sf"/>
</dbReference>
<reference evidence="5 6" key="1">
    <citation type="journal article" date="2019" name="Nat. Med.">
        <title>A library of human gut bacterial isolates paired with longitudinal multiomics data enables mechanistic microbiome research.</title>
        <authorList>
            <person name="Poyet M."/>
            <person name="Groussin M."/>
            <person name="Gibbons S.M."/>
            <person name="Avila-Pacheco J."/>
            <person name="Jiang X."/>
            <person name="Kearney S.M."/>
            <person name="Perrotta A.R."/>
            <person name="Berdy B."/>
            <person name="Zhao S."/>
            <person name="Lieberman T.D."/>
            <person name="Swanson P.K."/>
            <person name="Smith M."/>
            <person name="Roesemann S."/>
            <person name="Alexander J.E."/>
            <person name="Rich S.A."/>
            <person name="Livny J."/>
            <person name="Vlamakis H."/>
            <person name="Clish C."/>
            <person name="Bullock K."/>
            <person name="Deik A."/>
            <person name="Scott J."/>
            <person name="Pierce K.A."/>
            <person name="Xavier R.J."/>
            <person name="Alm E.J."/>
        </authorList>
    </citation>
    <scope>NUCLEOTIDE SEQUENCE [LARGE SCALE GENOMIC DNA]</scope>
    <source>
        <strain evidence="5 6">BIOML-A7</strain>
    </source>
</reference>
<evidence type="ECO:0000256" key="3">
    <source>
        <dbReference type="ARBA" id="ARBA00023163"/>
    </source>
</evidence>
<dbReference type="SUPFAM" id="SSF46689">
    <property type="entry name" value="Homeodomain-like"/>
    <property type="match status" value="1"/>
</dbReference>
<dbReference type="Pfam" id="PF12833">
    <property type="entry name" value="HTH_18"/>
    <property type="match status" value="1"/>
</dbReference>
<evidence type="ECO:0000256" key="1">
    <source>
        <dbReference type="ARBA" id="ARBA00023015"/>
    </source>
</evidence>
<comment type="caution">
    <text evidence="5">The sequence shown here is derived from an EMBL/GenBank/DDBJ whole genome shotgun (WGS) entry which is preliminary data.</text>
</comment>
<dbReference type="PROSITE" id="PS01124">
    <property type="entry name" value="HTH_ARAC_FAMILY_2"/>
    <property type="match status" value="1"/>
</dbReference>
<evidence type="ECO:0000313" key="6">
    <source>
        <dbReference type="Proteomes" id="UP000471447"/>
    </source>
</evidence>
<dbReference type="PANTHER" id="PTHR47504:SF5">
    <property type="entry name" value="RIGHT ORIGIN-BINDING PROTEIN"/>
    <property type="match status" value="1"/>
</dbReference>
<dbReference type="AlphaFoldDB" id="A0A7J5QP41"/>
<keyword evidence="1" id="KW-0805">Transcription regulation</keyword>
<keyword evidence="2" id="KW-0238">DNA-binding</keyword>
<dbReference type="RefSeq" id="WP_048696569.1">
    <property type="nucleotide sequence ID" value="NZ_JBDORN010000021.1"/>
</dbReference>
<evidence type="ECO:0000259" key="4">
    <source>
        <dbReference type="PROSITE" id="PS01124"/>
    </source>
</evidence>
<gene>
    <name evidence="5" type="ORF">GAZ26_17345</name>
</gene>
<evidence type="ECO:0000256" key="2">
    <source>
        <dbReference type="ARBA" id="ARBA00023125"/>
    </source>
</evidence>
<dbReference type="Proteomes" id="UP000471447">
    <property type="component" value="Unassembled WGS sequence"/>
</dbReference>
<feature type="domain" description="HTH araC/xylS-type" evidence="4">
    <location>
        <begin position="181"/>
        <end position="279"/>
    </location>
</feature>